<keyword evidence="2" id="KW-1185">Reference proteome</keyword>
<dbReference type="OrthoDB" id="128578at2"/>
<proteinExistence type="predicted"/>
<dbReference type="KEGG" id="din:Selin_2327"/>
<name>E6W479_DESIS</name>
<evidence type="ECO:0000313" key="2">
    <source>
        <dbReference type="Proteomes" id="UP000002572"/>
    </source>
</evidence>
<dbReference type="PANTHER" id="PTHR37804">
    <property type="entry name" value="CDAA REGULATORY PROTEIN CDAR"/>
    <property type="match status" value="1"/>
</dbReference>
<gene>
    <name evidence="1" type="ordered locus">Selin_2327</name>
</gene>
<dbReference type="Gene3D" id="2.170.120.30">
    <property type="match status" value="1"/>
</dbReference>
<dbReference type="eggNOG" id="COG4856">
    <property type="taxonomic scope" value="Bacteria"/>
</dbReference>
<evidence type="ECO:0008006" key="3">
    <source>
        <dbReference type="Google" id="ProtNLM"/>
    </source>
</evidence>
<evidence type="ECO:0000313" key="1">
    <source>
        <dbReference type="EMBL" id="ADU67043.1"/>
    </source>
</evidence>
<dbReference type="AlphaFoldDB" id="E6W479"/>
<organism evidence="1 2">
    <name type="scientific">Desulfurispirillum indicum (strain ATCC BAA-1389 / DSM 22839 / S5)</name>
    <dbReference type="NCBI Taxonomy" id="653733"/>
    <lineage>
        <taxon>Bacteria</taxon>
        <taxon>Pseudomonadati</taxon>
        <taxon>Chrysiogenota</taxon>
        <taxon>Chrysiogenia</taxon>
        <taxon>Chrysiogenales</taxon>
        <taxon>Chrysiogenaceae</taxon>
        <taxon>Desulfurispirillum</taxon>
    </lineage>
</organism>
<dbReference type="EMBL" id="CP002432">
    <property type="protein sequence ID" value="ADU67043.1"/>
    <property type="molecule type" value="Genomic_DNA"/>
</dbReference>
<dbReference type="Gene3D" id="2.170.120.40">
    <property type="entry name" value="YbbR-like domain"/>
    <property type="match status" value="1"/>
</dbReference>
<reference evidence="1 2" key="1">
    <citation type="submission" date="2010-12" db="EMBL/GenBank/DDBJ databases">
        <title>Complete sequence of Desulfurispirillum indicum S5.</title>
        <authorList>
            <consortium name="US DOE Joint Genome Institute"/>
            <person name="Lucas S."/>
            <person name="Copeland A."/>
            <person name="Lapidus A."/>
            <person name="Cheng J.-F."/>
            <person name="Goodwin L."/>
            <person name="Pitluck S."/>
            <person name="Chertkov O."/>
            <person name="Held B."/>
            <person name="Detter J.C."/>
            <person name="Han C."/>
            <person name="Tapia R."/>
            <person name="Land M."/>
            <person name="Hauser L."/>
            <person name="Kyrpides N."/>
            <person name="Ivanova N."/>
            <person name="Mikhailova N."/>
            <person name="Haggblom M."/>
            <person name="Rauschenbach I."/>
            <person name="Bini E."/>
            <person name="Woyke T."/>
        </authorList>
    </citation>
    <scope>NUCLEOTIDE SEQUENCE [LARGE SCALE GENOMIC DNA]</scope>
    <source>
        <strain evidence="2">ATCC BAA-1389 / DSM 22839 / S5</strain>
    </source>
</reference>
<dbReference type="PANTHER" id="PTHR37804:SF1">
    <property type="entry name" value="CDAA REGULATORY PROTEIN CDAR"/>
    <property type="match status" value="1"/>
</dbReference>
<protein>
    <recommendedName>
        <fullName evidence="3">YbbR family protein</fullName>
    </recommendedName>
</protein>
<dbReference type="InterPro" id="IPR053154">
    <property type="entry name" value="c-di-AMP_regulator"/>
</dbReference>
<dbReference type="STRING" id="653733.Selin_2327"/>
<dbReference type="InParanoid" id="E6W479"/>
<dbReference type="HOGENOM" id="CLU_074312_0_0_0"/>
<dbReference type="Proteomes" id="UP000002572">
    <property type="component" value="Chromosome"/>
</dbReference>
<dbReference type="RefSeq" id="WP_013506917.1">
    <property type="nucleotide sequence ID" value="NC_014836.1"/>
</dbReference>
<accession>E6W479</accession>
<sequence length="301" mass="33367">MIRFVTDNLTYKVVALLFALVLWAFVKSTDKSTITATFPIFFQDVPEGITVVSDAEYVEVQVSGPNTILSGRLFQQSRVEAPVSIKPLGQESLLNLSAEHIKVPFGLEILAIKPNMIRYHLETVVPIHAIVVPSLMGDPAEGYEIRRVLVEPETVKLLVPEKEREAFSAIRTAPLSIHQLRETRRIHTVLTLPPSIQWEPQEIRITVEVEEKTVTRTLHDIVVVAEIGEQLLVPTTVSLTLEGKYHTMASLQAVTLQAVAQADSGQIHAVRGLPQGVRFIEADPQYIPLLQPPGEKSTPQG</sequence>